<dbReference type="SUPFAM" id="SSF51556">
    <property type="entry name" value="Metallo-dependent hydrolases"/>
    <property type="match status" value="1"/>
</dbReference>
<dbReference type="AlphaFoldDB" id="A0A8J6NTA6"/>
<evidence type="ECO:0000313" key="4">
    <source>
        <dbReference type="EMBL" id="MBC8432689.1"/>
    </source>
</evidence>
<comment type="similarity">
    <text evidence="1">Belongs to the metallo-dependent hydrolases superfamily. TatD-type hydrolase family.</text>
</comment>
<feature type="binding site" evidence="3">
    <location>
        <position position="90"/>
    </location>
    <ligand>
        <name>a divalent metal cation</name>
        <dbReference type="ChEBI" id="CHEBI:60240"/>
        <label>1</label>
    </ligand>
</feature>
<dbReference type="CDD" id="cd01310">
    <property type="entry name" value="TatD_DNAse"/>
    <property type="match status" value="1"/>
</dbReference>
<accession>A0A8J6NTA6</accession>
<feature type="binding site" evidence="3">
    <location>
        <position position="148"/>
    </location>
    <ligand>
        <name>a divalent metal cation</name>
        <dbReference type="ChEBI" id="CHEBI:60240"/>
        <label>2</label>
    </ligand>
</feature>
<name>A0A8J6NTA6_9BACT</name>
<dbReference type="Proteomes" id="UP000605201">
    <property type="component" value="Unassembled WGS sequence"/>
</dbReference>
<evidence type="ECO:0000256" key="3">
    <source>
        <dbReference type="PIRSR" id="PIRSR005902-1"/>
    </source>
</evidence>
<evidence type="ECO:0000313" key="5">
    <source>
        <dbReference type="Proteomes" id="UP000605201"/>
    </source>
</evidence>
<dbReference type="InterPro" id="IPR032466">
    <property type="entry name" value="Metal_Hydrolase"/>
</dbReference>
<organism evidence="4 5">
    <name type="scientific">Candidatus Desulfatibia vada</name>
    <dbReference type="NCBI Taxonomy" id="2841696"/>
    <lineage>
        <taxon>Bacteria</taxon>
        <taxon>Pseudomonadati</taxon>
        <taxon>Thermodesulfobacteriota</taxon>
        <taxon>Desulfobacteria</taxon>
        <taxon>Desulfobacterales</taxon>
        <taxon>Desulfobacterales incertae sedis</taxon>
        <taxon>Candidatus Desulfatibia</taxon>
    </lineage>
</organism>
<dbReference type="InterPro" id="IPR018228">
    <property type="entry name" value="DNase_TatD-rel_CS"/>
</dbReference>
<sequence>MMLIDTHVHLDQIKSVERIIQTALEAEVRVIIAVGMNNASNNRILELADQFAGMVYPAVGYHPWSIEAEEVEKTIRFIESKLDNSVALGEVGLDYKVKVKKPLQRGVFERLLQLAKEKKKPVIVHSRLSHSRTHQMVAESGVEKAVFHWYSGALDVLDRILADGFWVSATPALAYSPPHRAAITRAPLERILIETDAPVKYGNKVSEPADLRVTLRELSHLKNVSENKLASVTTENARRFFGI</sequence>
<evidence type="ECO:0000256" key="2">
    <source>
        <dbReference type="ARBA" id="ARBA00022801"/>
    </source>
</evidence>
<feature type="binding site" evidence="3">
    <location>
        <position position="9"/>
    </location>
    <ligand>
        <name>a divalent metal cation</name>
        <dbReference type="ChEBI" id="CHEBI:60240"/>
        <label>1</label>
    </ligand>
</feature>
<dbReference type="GO" id="GO:0046872">
    <property type="term" value="F:metal ion binding"/>
    <property type="evidence" value="ECO:0007669"/>
    <property type="project" value="UniProtKB-KW"/>
</dbReference>
<proteinExistence type="inferred from homology"/>
<dbReference type="EMBL" id="JACNIG010000243">
    <property type="protein sequence ID" value="MBC8432689.1"/>
    <property type="molecule type" value="Genomic_DNA"/>
</dbReference>
<feature type="binding site" evidence="3">
    <location>
        <position position="7"/>
    </location>
    <ligand>
        <name>a divalent metal cation</name>
        <dbReference type="ChEBI" id="CHEBI:60240"/>
        <label>1</label>
    </ligand>
</feature>
<dbReference type="Pfam" id="PF01026">
    <property type="entry name" value="TatD_DNase"/>
    <property type="match status" value="1"/>
</dbReference>
<gene>
    <name evidence="4" type="ORF">H8D96_12325</name>
</gene>
<dbReference type="InterPro" id="IPR001130">
    <property type="entry name" value="TatD-like"/>
</dbReference>
<protein>
    <submittedName>
        <fullName evidence="4">TatD family hydrolase</fullName>
    </submittedName>
</protein>
<dbReference type="PROSITE" id="PS01137">
    <property type="entry name" value="TATD_1"/>
    <property type="match status" value="1"/>
</dbReference>
<comment type="caution">
    <text evidence="4">The sequence shown here is derived from an EMBL/GenBank/DDBJ whole genome shotgun (WGS) entry which is preliminary data.</text>
</comment>
<dbReference type="Gene3D" id="3.20.20.140">
    <property type="entry name" value="Metal-dependent hydrolases"/>
    <property type="match status" value="1"/>
</dbReference>
<keyword evidence="2 4" id="KW-0378">Hydrolase</keyword>
<feature type="binding site" evidence="3">
    <location>
        <position position="125"/>
    </location>
    <ligand>
        <name>a divalent metal cation</name>
        <dbReference type="ChEBI" id="CHEBI:60240"/>
        <label>2</label>
    </ligand>
</feature>
<dbReference type="GO" id="GO:0016788">
    <property type="term" value="F:hydrolase activity, acting on ester bonds"/>
    <property type="evidence" value="ECO:0007669"/>
    <property type="project" value="InterPro"/>
</dbReference>
<dbReference type="PIRSF" id="PIRSF005902">
    <property type="entry name" value="DNase_TatD"/>
    <property type="match status" value="1"/>
</dbReference>
<dbReference type="PANTHER" id="PTHR46124:SF2">
    <property type="entry name" value="D-AMINOACYL-TRNA DEACYLASE"/>
    <property type="match status" value="1"/>
</dbReference>
<evidence type="ECO:0000256" key="1">
    <source>
        <dbReference type="ARBA" id="ARBA00009275"/>
    </source>
</evidence>
<keyword evidence="3" id="KW-0479">Metal-binding</keyword>
<dbReference type="PANTHER" id="PTHR46124">
    <property type="entry name" value="D-AMINOACYL-TRNA DEACYLASE"/>
    <property type="match status" value="1"/>
</dbReference>
<feature type="binding site" evidence="3">
    <location>
        <position position="196"/>
    </location>
    <ligand>
        <name>a divalent metal cation</name>
        <dbReference type="ChEBI" id="CHEBI:60240"/>
        <label>1</label>
    </ligand>
</feature>
<reference evidence="4 5" key="1">
    <citation type="submission" date="2020-08" db="EMBL/GenBank/DDBJ databases">
        <title>Bridging the membrane lipid divide: bacteria of the FCB group superphylum have the potential to synthesize archaeal ether lipids.</title>
        <authorList>
            <person name="Villanueva L."/>
            <person name="Von Meijenfeldt F.A.B."/>
            <person name="Westbye A.B."/>
            <person name="Yadav S."/>
            <person name="Hopmans E.C."/>
            <person name="Dutilh B.E."/>
            <person name="Sinninghe Damste J.S."/>
        </authorList>
    </citation>
    <scope>NUCLEOTIDE SEQUENCE [LARGE SCALE GENOMIC DNA]</scope>
    <source>
        <strain evidence="4">NIOZ-UU17</strain>
    </source>
</reference>